<dbReference type="PANTHER" id="PTHR43488">
    <property type="entry name" value="GLUTAMATE-PYRUVATE AMINOTRANSFERASE ALAA"/>
    <property type="match status" value="1"/>
</dbReference>
<feature type="domain" description="Aminotransferase class I/classII large" evidence="5">
    <location>
        <begin position="33"/>
        <end position="396"/>
    </location>
</feature>
<gene>
    <name evidence="6" type="ORF">METZ01_LOCUS99459</name>
</gene>
<dbReference type="GO" id="GO:0030170">
    <property type="term" value="F:pyridoxal phosphate binding"/>
    <property type="evidence" value="ECO:0007669"/>
    <property type="project" value="InterPro"/>
</dbReference>
<accession>A0A381W227</accession>
<reference evidence="6" key="1">
    <citation type="submission" date="2018-05" db="EMBL/GenBank/DDBJ databases">
        <authorList>
            <person name="Lanie J.A."/>
            <person name="Ng W.-L."/>
            <person name="Kazmierczak K.M."/>
            <person name="Andrzejewski T.M."/>
            <person name="Davidsen T.M."/>
            <person name="Wayne K.J."/>
            <person name="Tettelin H."/>
            <person name="Glass J.I."/>
            <person name="Rusch D."/>
            <person name="Podicherti R."/>
            <person name="Tsui H.-C.T."/>
            <person name="Winkler M.E."/>
        </authorList>
    </citation>
    <scope>NUCLEOTIDE SEQUENCE</scope>
</reference>
<comment type="cofactor">
    <cofactor evidence="1">
        <name>pyridoxal 5'-phosphate</name>
        <dbReference type="ChEBI" id="CHEBI:597326"/>
    </cofactor>
</comment>
<dbReference type="InterPro" id="IPR015422">
    <property type="entry name" value="PyrdxlP-dep_Trfase_small"/>
</dbReference>
<dbReference type="InterPro" id="IPR005958">
    <property type="entry name" value="TyrNic_aminoTrfase"/>
</dbReference>
<evidence type="ECO:0000256" key="2">
    <source>
        <dbReference type="ARBA" id="ARBA00022576"/>
    </source>
</evidence>
<dbReference type="PIRSF" id="PIRSF000517">
    <property type="entry name" value="Tyr_transaminase"/>
    <property type="match status" value="1"/>
</dbReference>
<dbReference type="PANTHER" id="PTHR43488:SF2">
    <property type="entry name" value="GLUTAMATE-PYRUVATE AMINOTRANSFERASE ALAA"/>
    <property type="match status" value="1"/>
</dbReference>
<sequence length="402" mass="45644">MDKFPASRRATNIEYAIRDVVVPARELEQQGKNILKLNIGDPLAYHGFPTPNHMIEAFYKGLKEQQNGYSPSYGLPELREAISYDESQKVNGGWDCKSDDVYVCHGVTEALQIIFAAFLQQDDKVLAPGPHYPPYMAYPQLFGGQTVEYSLDEENGWSIDLEDLESKMDDKVRLIVVINPNNPTGGIADKNHLKKIIDIAGKWPHCAVISDEIYDKINFKGNHYSTASLSDNVPVITLNGVSKVYYAPGWRIGYMAWHDPEEKLSLVRDGAERLLRSRLCASTPAQLGYLAGLQSNKDWMNDYTNRLLEQRDLCIKRVQSIDGLKVTKPEGAFYMFIRITDDQWKSNDKGFVLKLLKEEHLLLVHGSGFSHKYGQGHFRIVFLPSPKILNEAFDRINRFLTV</sequence>
<keyword evidence="3" id="KW-0808">Transferase</keyword>
<keyword evidence="2" id="KW-0032">Aminotransferase</keyword>
<dbReference type="AlphaFoldDB" id="A0A381W227"/>
<dbReference type="EMBL" id="UINC01010482">
    <property type="protein sequence ID" value="SVA46605.1"/>
    <property type="molecule type" value="Genomic_DNA"/>
</dbReference>
<proteinExistence type="predicted"/>
<evidence type="ECO:0000256" key="3">
    <source>
        <dbReference type="ARBA" id="ARBA00022679"/>
    </source>
</evidence>
<dbReference type="InterPro" id="IPR004839">
    <property type="entry name" value="Aminotransferase_I/II_large"/>
</dbReference>
<dbReference type="InterPro" id="IPR051926">
    <property type="entry name" value="Ala_Aminotransferase"/>
</dbReference>
<protein>
    <recommendedName>
        <fullName evidence="5">Aminotransferase class I/classII large domain-containing protein</fullName>
    </recommendedName>
</protein>
<dbReference type="InterPro" id="IPR015421">
    <property type="entry name" value="PyrdxlP-dep_Trfase_major"/>
</dbReference>
<evidence type="ECO:0000313" key="6">
    <source>
        <dbReference type="EMBL" id="SVA46605.1"/>
    </source>
</evidence>
<evidence type="ECO:0000256" key="1">
    <source>
        <dbReference type="ARBA" id="ARBA00001933"/>
    </source>
</evidence>
<dbReference type="Pfam" id="PF00155">
    <property type="entry name" value="Aminotran_1_2"/>
    <property type="match status" value="1"/>
</dbReference>
<keyword evidence="4" id="KW-0663">Pyridoxal phosphate</keyword>
<dbReference type="Gene3D" id="3.90.1150.10">
    <property type="entry name" value="Aspartate Aminotransferase, domain 1"/>
    <property type="match status" value="1"/>
</dbReference>
<dbReference type="CDD" id="cd00609">
    <property type="entry name" value="AAT_like"/>
    <property type="match status" value="1"/>
</dbReference>
<dbReference type="Gene3D" id="3.40.640.10">
    <property type="entry name" value="Type I PLP-dependent aspartate aminotransferase-like (Major domain)"/>
    <property type="match status" value="1"/>
</dbReference>
<evidence type="ECO:0000259" key="5">
    <source>
        <dbReference type="Pfam" id="PF00155"/>
    </source>
</evidence>
<evidence type="ECO:0000256" key="4">
    <source>
        <dbReference type="ARBA" id="ARBA00022898"/>
    </source>
</evidence>
<dbReference type="InterPro" id="IPR015424">
    <property type="entry name" value="PyrdxlP-dep_Trfase"/>
</dbReference>
<dbReference type="GO" id="GO:0006520">
    <property type="term" value="P:amino acid metabolic process"/>
    <property type="evidence" value="ECO:0007669"/>
    <property type="project" value="InterPro"/>
</dbReference>
<organism evidence="6">
    <name type="scientific">marine metagenome</name>
    <dbReference type="NCBI Taxonomy" id="408172"/>
    <lineage>
        <taxon>unclassified sequences</taxon>
        <taxon>metagenomes</taxon>
        <taxon>ecological metagenomes</taxon>
    </lineage>
</organism>
<dbReference type="SUPFAM" id="SSF53383">
    <property type="entry name" value="PLP-dependent transferases"/>
    <property type="match status" value="1"/>
</dbReference>
<name>A0A381W227_9ZZZZ</name>
<dbReference type="GO" id="GO:0008483">
    <property type="term" value="F:transaminase activity"/>
    <property type="evidence" value="ECO:0007669"/>
    <property type="project" value="UniProtKB-KW"/>
</dbReference>